<keyword evidence="3 4" id="KW-0949">S-adenosyl-L-methionine</keyword>
<dbReference type="PROSITE" id="PS51687">
    <property type="entry name" value="SAM_MT_RNA_M5U"/>
    <property type="match status" value="1"/>
</dbReference>
<name>A0A2V5IP72_9MICC</name>
<keyword evidence="1 4" id="KW-0489">Methyltransferase</keyword>
<dbReference type="Pfam" id="PF05958">
    <property type="entry name" value="tRNA_U5-meth_tr"/>
    <property type="match status" value="1"/>
</dbReference>
<feature type="domain" description="TRAM" evidence="5">
    <location>
        <begin position="18"/>
        <end position="55"/>
    </location>
</feature>
<dbReference type="GO" id="GO:0070041">
    <property type="term" value="F:rRNA (uridine-C5-)-methyltransferase activity"/>
    <property type="evidence" value="ECO:0007669"/>
    <property type="project" value="TreeGrafter"/>
</dbReference>
<evidence type="ECO:0000256" key="3">
    <source>
        <dbReference type="ARBA" id="ARBA00022691"/>
    </source>
</evidence>
<dbReference type="OrthoDB" id="9804590at2"/>
<keyword evidence="2 4" id="KW-0808">Transferase</keyword>
<feature type="binding site" evidence="4">
    <location>
        <position position="405"/>
    </location>
    <ligand>
        <name>S-adenosyl-L-methionine</name>
        <dbReference type="ChEBI" id="CHEBI:59789"/>
    </ligand>
</feature>
<protein>
    <submittedName>
        <fullName evidence="6">Class I SAM-dependent RNA methyltransferase</fullName>
    </submittedName>
</protein>
<evidence type="ECO:0000256" key="2">
    <source>
        <dbReference type="ARBA" id="ARBA00022679"/>
    </source>
</evidence>
<gene>
    <name evidence="6" type="ORF">CVS30_10535</name>
</gene>
<evidence type="ECO:0000313" key="6">
    <source>
        <dbReference type="EMBL" id="PYI38355.1"/>
    </source>
</evidence>
<dbReference type="InterPro" id="IPR029063">
    <property type="entry name" value="SAM-dependent_MTases_sf"/>
</dbReference>
<sequence length="482" mass="51004">MSETTNTPSPTVDDRLIVSVGRVAHGGHCVARHDGRVIFVRHAIPGETVEIVLTEQGEDAKFWRGDVVRVVEASPERVTHFWPEADALRAGARHASPIGGAEFGHVSRTGQLALKTAVVREQLERLGGLSSEAVDELFAAGVEDVDAAGNAEQKSGMGWRTRVGFAVTSAGKLGMHAHRSHSILPVQEMPLAVPAINALRLWEIDFTGIDRIEVAAPANGSGVLVLLAPVHGLSEKAAGAAVKRVARALAALETAPSVARWNPENSAIEVINGRGWVKETTDDHEFRVTGDGFWQIHRNAPKVLTDAALGYLLQGGFLNDGADVADLYAGAGLFTAPLADAVGADGSVLSVEGSPGTSRDARKNLHASAHVEILQGRVEKILGTQSRASQSAAGQRRQFDAVVLDPPRAGAGKAVVRALVATTPSAIAYVSCDPAAFARDVKYFANAGWKVEKLRAFDLYPHTHHVESVALLVPASKVTTTE</sequence>
<feature type="active site" description="Nucleophile" evidence="4">
    <location>
        <position position="432"/>
    </location>
</feature>
<dbReference type="Proteomes" id="UP000247980">
    <property type="component" value="Unassembled WGS sequence"/>
</dbReference>
<accession>A0A2V5IP72</accession>
<dbReference type="CDD" id="cd02440">
    <property type="entry name" value="AdoMet_MTases"/>
    <property type="match status" value="1"/>
</dbReference>
<dbReference type="EMBL" id="QJVC01000009">
    <property type="protein sequence ID" value="PYI38355.1"/>
    <property type="molecule type" value="Genomic_DNA"/>
</dbReference>
<dbReference type="Gene3D" id="3.40.50.150">
    <property type="entry name" value="Vaccinia Virus protein VP39"/>
    <property type="match status" value="1"/>
</dbReference>
<dbReference type="GO" id="GO:0070475">
    <property type="term" value="P:rRNA base methylation"/>
    <property type="evidence" value="ECO:0007669"/>
    <property type="project" value="TreeGrafter"/>
</dbReference>
<feature type="binding site" evidence="4">
    <location>
        <position position="295"/>
    </location>
    <ligand>
        <name>S-adenosyl-L-methionine</name>
        <dbReference type="ChEBI" id="CHEBI:59789"/>
    </ligand>
</feature>
<reference evidence="6 7" key="1">
    <citation type="submission" date="2018-05" db="EMBL/GenBank/DDBJ databases">
        <title>Genetic diversity of glacier-inhabiting Cryobacterium bacteria in China and description of Cryobacterium mengkeensis sp. nov. and Arthrobacter glacialis sp. nov.</title>
        <authorList>
            <person name="Liu Q."/>
            <person name="Xin Y.-H."/>
        </authorList>
    </citation>
    <scope>NUCLEOTIDE SEQUENCE [LARGE SCALE GENOMIC DNA]</scope>
    <source>
        <strain evidence="6 7">B7</strain>
    </source>
</reference>
<dbReference type="PANTHER" id="PTHR11061">
    <property type="entry name" value="RNA M5U METHYLTRANSFERASE"/>
    <property type="match status" value="1"/>
</dbReference>
<evidence type="ECO:0000259" key="5">
    <source>
        <dbReference type="Pfam" id="PF01938"/>
    </source>
</evidence>
<dbReference type="AlphaFoldDB" id="A0A2V5IP72"/>
<organism evidence="6 7">
    <name type="scientific">Arthrobacter psychrolactophilus</name>
    <dbReference type="NCBI Taxonomy" id="92442"/>
    <lineage>
        <taxon>Bacteria</taxon>
        <taxon>Bacillati</taxon>
        <taxon>Actinomycetota</taxon>
        <taxon>Actinomycetes</taxon>
        <taxon>Micrococcales</taxon>
        <taxon>Micrococcaceae</taxon>
        <taxon>Arthrobacter</taxon>
    </lineage>
</organism>
<dbReference type="InterPro" id="IPR010280">
    <property type="entry name" value="U5_MeTrfase_fam"/>
</dbReference>
<evidence type="ECO:0000256" key="1">
    <source>
        <dbReference type="ARBA" id="ARBA00022603"/>
    </source>
</evidence>
<dbReference type="Gene3D" id="2.40.50.140">
    <property type="entry name" value="Nucleic acid-binding proteins"/>
    <property type="match status" value="1"/>
</dbReference>
<keyword evidence="7" id="KW-1185">Reference proteome</keyword>
<dbReference type="InterPro" id="IPR002792">
    <property type="entry name" value="TRAM_dom"/>
</dbReference>
<proteinExistence type="inferred from homology"/>
<dbReference type="InterPro" id="IPR012340">
    <property type="entry name" value="NA-bd_OB-fold"/>
</dbReference>
<dbReference type="PANTHER" id="PTHR11061:SF30">
    <property type="entry name" value="TRNA (URACIL(54)-C(5))-METHYLTRANSFERASE"/>
    <property type="match status" value="1"/>
</dbReference>
<feature type="binding site" evidence="4">
    <location>
        <position position="328"/>
    </location>
    <ligand>
        <name>S-adenosyl-L-methionine</name>
        <dbReference type="ChEBI" id="CHEBI:59789"/>
    </ligand>
</feature>
<dbReference type="RefSeq" id="WP_110485300.1">
    <property type="nucleotide sequence ID" value="NZ_QJVC01000009.1"/>
</dbReference>
<evidence type="ECO:0000313" key="7">
    <source>
        <dbReference type="Proteomes" id="UP000247980"/>
    </source>
</evidence>
<dbReference type="Gene3D" id="2.40.50.1070">
    <property type="match status" value="1"/>
</dbReference>
<evidence type="ECO:0000256" key="4">
    <source>
        <dbReference type="PROSITE-ProRule" id="PRU01024"/>
    </source>
</evidence>
<comment type="caution">
    <text evidence="6">The sequence shown here is derived from an EMBL/GenBank/DDBJ whole genome shotgun (WGS) entry which is preliminary data.</text>
</comment>
<dbReference type="Pfam" id="PF01938">
    <property type="entry name" value="TRAM"/>
    <property type="match status" value="1"/>
</dbReference>
<dbReference type="SUPFAM" id="SSF53335">
    <property type="entry name" value="S-adenosyl-L-methionine-dependent methyltransferases"/>
    <property type="match status" value="1"/>
</dbReference>
<comment type="similarity">
    <text evidence="4">Belongs to the class I-like SAM-binding methyltransferase superfamily. RNA M5U methyltransferase family.</text>
</comment>
<feature type="binding site" evidence="4">
    <location>
        <position position="352"/>
    </location>
    <ligand>
        <name>S-adenosyl-L-methionine</name>
        <dbReference type="ChEBI" id="CHEBI:59789"/>
    </ligand>
</feature>
<dbReference type="SUPFAM" id="SSF50249">
    <property type="entry name" value="Nucleic acid-binding proteins"/>
    <property type="match status" value="1"/>
</dbReference>